<feature type="domain" description="ABC-2 type transporter transmembrane" evidence="7">
    <location>
        <begin position="31"/>
        <end position="383"/>
    </location>
</feature>
<evidence type="ECO:0000256" key="1">
    <source>
        <dbReference type="ARBA" id="ARBA00004651"/>
    </source>
</evidence>
<keyword evidence="9" id="KW-1185">Reference proteome</keyword>
<proteinExistence type="predicted"/>
<keyword evidence="5 6" id="KW-0472">Membrane</keyword>
<name>A0A1I0NTW4_9BACT</name>
<dbReference type="GO" id="GO:0140359">
    <property type="term" value="F:ABC-type transporter activity"/>
    <property type="evidence" value="ECO:0007669"/>
    <property type="project" value="InterPro"/>
</dbReference>
<feature type="transmembrane region" description="Helical" evidence="6">
    <location>
        <begin position="194"/>
        <end position="214"/>
    </location>
</feature>
<evidence type="ECO:0000256" key="6">
    <source>
        <dbReference type="SAM" id="Phobius"/>
    </source>
</evidence>
<evidence type="ECO:0000256" key="5">
    <source>
        <dbReference type="ARBA" id="ARBA00023136"/>
    </source>
</evidence>
<dbReference type="Gene3D" id="3.40.1710.10">
    <property type="entry name" value="abc type-2 transporter like domain"/>
    <property type="match status" value="1"/>
</dbReference>
<evidence type="ECO:0000256" key="4">
    <source>
        <dbReference type="ARBA" id="ARBA00022989"/>
    </source>
</evidence>
<keyword evidence="3 6" id="KW-0812">Transmembrane</keyword>
<organism evidence="8 9">
    <name type="scientific">Prevotella aff. ruminicola Tc2-24</name>
    <dbReference type="NCBI Taxonomy" id="81582"/>
    <lineage>
        <taxon>Bacteria</taxon>
        <taxon>Pseudomonadati</taxon>
        <taxon>Bacteroidota</taxon>
        <taxon>Bacteroidia</taxon>
        <taxon>Bacteroidales</taxon>
        <taxon>Prevotellaceae</taxon>
        <taxon>Prevotella</taxon>
    </lineage>
</organism>
<dbReference type="GO" id="GO:0005886">
    <property type="term" value="C:plasma membrane"/>
    <property type="evidence" value="ECO:0007669"/>
    <property type="project" value="UniProtKB-SubCell"/>
</dbReference>
<feature type="transmembrane region" description="Helical" evidence="6">
    <location>
        <begin position="307"/>
        <end position="326"/>
    </location>
</feature>
<dbReference type="PANTHER" id="PTHR30294:SF46">
    <property type="entry name" value="ABC TRANSPORTER PERMEASE"/>
    <property type="match status" value="1"/>
</dbReference>
<dbReference type="Proteomes" id="UP000199373">
    <property type="component" value="Unassembled WGS sequence"/>
</dbReference>
<sequence>MSIFHKLHGLIQDACYIWYEEMKQVFRDEGVLIFFIIVPLAYPLLYSWIYNNEVVREVPVVVVDQSHSHLSRQFIRECDASPDVKVAYYAEDLDEAKTLVSRQVVKGVYLIPSDFSTHINRMEQAVVGVYCDMSLMLTYKAIYQTAVAVTQSMGAEIQTKLAGNYTVREDQITTKPLAFEDVPIFNPAGGYGNFIIPAVLMLILQQTLVLGIGLSAGTARERNRYADLVPIHKCYSSVGRIVGGKALCYLMVYMVMAAYLTMVVPRLFSFLTLIHWQDLLQLMIPYLLACVFFGMTVSCLVRYRENVMLLMVFVSLPLLFLTGVSWPQSNISGFWQGVSWLFPSTFGVRAFVRMNTMGGTLSDVLLEVRYLWIHAFVYLIAACLVYGHQLRESHRHAKERLDYLRKKREVRLLLKQANLNHSDSK</sequence>
<dbReference type="AlphaFoldDB" id="A0A1I0NTW4"/>
<evidence type="ECO:0000313" key="9">
    <source>
        <dbReference type="Proteomes" id="UP000199373"/>
    </source>
</evidence>
<keyword evidence="4 6" id="KW-1133">Transmembrane helix</keyword>
<dbReference type="RefSeq" id="WP_091901538.1">
    <property type="nucleotide sequence ID" value="NZ_FOIQ01000003.1"/>
</dbReference>
<protein>
    <submittedName>
        <fullName evidence="8">ABC-2 type transport system permease protein</fullName>
    </submittedName>
</protein>
<feature type="transmembrane region" description="Helical" evidence="6">
    <location>
        <begin position="280"/>
        <end position="300"/>
    </location>
</feature>
<evidence type="ECO:0000259" key="7">
    <source>
        <dbReference type="Pfam" id="PF12698"/>
    </source>
</evidence>
<gene>
    <name evidence="8" type="ORF">SAMN04487850_1326</name>
</gene>
<evidence type="ECO:0000313" key="8">
    <source>
        <dbReference type="EMBL" id="SEW04795.1"/>
    </source>
</evidence>
<evidence type="ECO:0000256" key="3">
    <source>
        <dbReference type="ARBA" id="ARBA00022692"/>
    </source>
</evidence>
<accession>A0A1I0NTW4</accession>
<keyword evidence="2" id="KW-1003">Cell membrane</keyword>
<feature type="transmembrane region" description="Helical" evidence="6">
    <location>
        <begin position="246"/>
        <end position="268"/>
    </location>
</feature>
<comment type="subcellular location">
    <subcellularLocation>
        <location evidence="1">Cell membrane</location>
        <topology evidence="1">Multi-pass membrane protein</topology>
    </subcellularLocation>
</comment>
<dbReference type="EMBL" id="FOIQ01000003">
    <property type="protein sequence ID" value="SEW04795.1"/>
    <property type="molecule type" value="Genomic_DNA"/>
</dbReference>
<feature type="transmembrane region" description="Helical" evidence="6">
    <location>
        <begin position="31"/>
        <end position="49"/>
    </location>
</feature>
<evidence type="ECO:0000256" key="2">
    <source>
        <dbReference type="ARBA" id="ARBA00022475"/>
    </source>
</evidence>
<dbReference type="InterPro" id="IPR013525">
    <property type="entry name" value="ABC2_TM"/>
</dbReference>
<feature type="transmembrane region" description="Helical" evidence="6">
    <location>
        <begin position="370"/>
        <end position="388"/>
    </location>
</feature>
<dbReference type="InterPro" id="IPR051449">
    <property type="entry name" value="ABC-2_transporter_component"/>
</dbReference>
<dbReference type="PANTHER" id="PTHR30294">
    <property type="entry name" value="MEMBRANE COMPONENT OF ABC TRANSPORTER YHHJ-RELATED"/>
    <property type="match status" value="1"/>
</dbReference>
<dbReference type="Pfam" id="PF12698">
    <property type="entry name" value="ABC2_membrane_3"/>
    <property type="match status" value="1"/>
</dbReference>
<reference evidence="8 9" key="1">
    <citation type="submission" date="2016-10" db="EMBL/GenBank/DDBJ databases">
        <authorList>
            <person name="de Groot N.N."/>
        </authorList>
    </citation>
    <scope>NUCLEOTIDE SEQUENCE [LARGE SCALE GENOMIC DNA]</scope>
    <source>
        <strain evidence="8 9">TC2-24</strain>
    </source>
</reference>